<evidence type="ECO:0008006" key="5">
    <source>
        <dbReference type="Google" id="ProtNLM"/>
    </source>
</evidence>
<dbReference type="InterPro" id="IPR044855">
    <property type="entry name" value="CoA-Trfase_III_dom3_sf"/>
</dbReference>
<gene>
    <name evidence="3" type="ORF">NQ314_013103</name>
</gene>
<dbReference type="Gene3D" id="3.30.1540.10">
    <property type="entry name" value="formyl-coa transferase, domain 3"/>
    <property type="match status" value="1"/>
</dbReference>
<sequence length="430" mass="47033">MHYASDNNIHFRSELNCVNMFCSSKRIVLFFNANKNILKCTKSIHTNCQAENSPLNGVRILDLTRIVAGPYCTMILSDLGAEVLKIERPGTGDEARKWGPPFISNTVESCYFVALNRNKKSICIDLKSSEGRDILYELAKKSDVLVENYVPGKLDELGLGYADLKNIAPHLIYCSITGYGTEGPYKNKPGYDVIAASVGGLLHITGPKGGEPVKVGVAVTDLATGLYAHGAIMAALIKRGRTGQGQRIDCNLLSTQVASLINIGSNYLNAGKEATKWGTAHESIIYSSKTSVRGLANQICQQIKKFLTNKLRVEHREELIEILRSVLRTKTNKEWAAIFENSSFPCGPVNSLKATFDDPHIKAIGLVETVKHPIAGNVKVVGPPVVYSEGGNLVRSSPPTLGQHTRDVLNEILGFDNEKIDILKENKVIQ</sequence>
<dbReference type="EMBL" id="JANEYF010003651">
    <property type="protein sequence ID" value="KAJ8934944.1"/>
    <property type="molecule type" value="Genomic_DNA"/>
</dbReference>
<dbReference type="GO" id="GO:0005739">
    <property type="term" value="C:mitochondrion"/>
    <property type="evidence" value="ECO:0007669"/>
    <property type="project" value="TreeGrafter"/>
</dbReference>
<dbReference type="InterPro" id="IPR023606">
    <property type="entry name" value="CoA-Trfase_III_dom_1_sf"/>
</dbReference>
<comment type="similarity">
    <text evidence="1">Belongs to the CoA-transferase III family.</text>
</comment>
<dbReference type="PANTHER" id="PTHR48207:SF3">
    <property type="entry name" value="SUCCINATE--HYDROXYMETHYLGLUTARATE COA-TRANSFERASE"/>
    <property type="match status" value="1"/>
</dbReference>
<dbReference type="GO" id="GO:0047369">
    <property type="term" value="F:succinate-hydroxymethylglutarate CoA-transferase activity"/>
    <property type="evidence" value="ECO:0007669"/>
    <property type="project" value="TreeGrafter"/>
</dbReference>
<evidence type="ECO:0000256" key="2">
    <source>
        <dbReference type="ARBA" id="ARBA00022679"/>
    </source>
</evidence>
<organism evidence="3 4">
    <name type="scientific">Rhamnusium bicolor</name>
    <dbReference type="NCBI Taxonomy" id="1586634"/>
    <lineage>
        <taxon>Eukaryota</taxon>
        <taxon>Metazoa</taxon>
        <taxon>Ecdysozoa</taxon>
        <taxon>Arthropoda</taxon>
        <taxon>Hexapoda</taxon>
        <taxon>Insecta</taxon>
        <taxon>Pterygota</taxon>
        <taxon>Neoptera</taxon>
        <taxon>Endopterygota</taxon>
        <taxon>Coleoptera</taxon>
        <taxon>Polyphaga</taxon>
        <taxon>Cucujiformia</taxon>
        <taxon>Chrysomeloidea</taxon>
        <taxon>Cerambycidae</taxon>
        <taxon>Lepturinae</taxon>
        <taxon>Rhagiini</taxon>
        <taxon>Rhamnusium</taxon>
    </lineage>
</organism>
<dbReference type="AlphaFoldDB" id="A0AAV8X8W3"/>
<dbReference type="Gene3D" id="3.40.50.10540">
    <property type="entry name" value="Crotonobetainyl-coa:carnitine coa-transferase, domain 1"/>
    <property type="match status" value="1"/>
</dbReference>
<name>A0AAV8X8W3_9CUCU</name>
<evidence type="ECO:0000313" key="3">
    <source>
        <dbReference type="EMBL" id="KAJ8934944.1"/>
    </source>
</evidence>
<keyword evidence="2" id="KW-0808">Transferase</keyword>
<proteinExistence type="inferred from homology"/>
<dbReference type="Pfam" id="PF02515">
    <property type="entry name" value="CoA_transf_3"/>
    <property type="match status" value="1"/>
</dbReference>
<reference evidence="3" key="1">
    <citation type="journal article" date="2023" name="Insect Mol. Biol.">
        <title>Genome sequencing provides insights into the evolution of gene families encoding plant cell wall-degrading enzymes in longhorned beetles.</title>
        <authorList>
            <person name="Shin N.R."/>
            <person name="Okamura Y."/>
            <person name="Kirsch R."/>
            <person name="Pauchet Y."/>
        </authorList>
    </citation>
    <scope>NUCLEOTIDE SEQUENCE</scope>
    <source>
        <strain evidence="3">RBIC_L_NR</strain>
    </source>
</reference>
<dbReference type="InterPro" id="IPR050483">
    <property type="entry name" value="CoA-transferase_III_domain"/>
</dbReference>
<dbReference type="FunFam" id="3.40.50.10540:FF:000005">
    <property type="entry name" value="succinate--hydroxymethylglutarate CoA-transferase isoform X1"/>
    <property type="match status" value="1"/>
</dbReference>
<protein>
    <recommendedName>
        <fullName evidence="5">Succinate--hydroxymethylglutarate CoA-transferase</fullName>
    </recommendedName>
</protein>
<accession>A0AAV8X8W3</accession>
<evidence type="ECO:0000313" key="4">
    <source>
        <dbReference type="Proteomes" id="UP001162156"/>
    </source>
</evidence>
<comment type="caution">
    <text evidence="3">The sequence shown here is derived from an EMBL/GenBank/DDBJ whole genome shotgun (WGS) entry which is preliminary data.</text>
</comment>
<keyword evidence="4" id="KW-1185">Reference proteome</keyword>
<dbReference type="Proteomes" id="UP001162156">
    <property type="component" value="Unassembled WGS sequence"/>
</dbReference>
<dbReference type="SUPFAM" id="SSF89796">
    <property type="entry name" value="CoA-transferase family III (CaiB/BaiF)"/>
    <property type="match status" value="1"/>
</dbReference>
<dbReference type="PANTHER" id="PTHR48207">
    <property type="entry name" value="SUCCINATE--HYDROXYMETHYLGLUTARATE COA-TRANSFERASE"/>
    <property type="match status" value="1"/>
</dbReference>
<dbReference type="InterPro" id="IPR003673">
    <property type="entry name" value="CoA-Trfase_fam_III"/>
</dbReference>
<evidence type="ECO:0000256" key="1">
    <source>
        <dbReference type="ARBA" id="ARBA00008383"/>
    </source>
</evidence>